<keyword evidence="3" id="KW-0326">Glycosidase</keyword>
<dbReference type="InterPro" id="IPR054491">
    <property type="entry name" value="MGH1-like_GH"/>
</dbReference>
<gene>
    <name evidence="5" type="ORF">N177_0444</name>
</gene>
<dbReference type="Proteomes" id="UP000017819">
    <property type="component" value="Unassembled WGS sequence"/>
</dbReference>
<dbReference type="InterPro" id="IPR004888">
    <property type="entry name" value="Glycoside_hydrolase_63"/>
</dbReference>
<evidence type="ECO:0000313" key="6">
    <source>
        <dbReference type="Proteomes" id="UP000017819"/>
    </source>
</evidence>
<evidence type="ECO:0000313" key="5">
    <source>
        <dbReference type="EMBL" id="ESR27018.1"/>
    </source>
</evidence>
<dbReference type="STRING" id="631454.N177_0444"/>
<sequence>MTHRLVDTTVPHDRAWNTWSPRPAEMVFLPLGVRVTPVLYSTRAKAATTIRPADCRFGRHAIDGSLVELETVHGGTRIALAYGKAIDPYAVAGRWEGVELGEWGLRFWVTICLSADGGEAVEYLADARAAVVKIGTRFVALVSADEPVQVTVHEDVEALAADFEANGYFHLASRGTTGRLVALRFNLEMMREGRFAAGVADRADLAIARAREALDEDEAPALPAQVGANAGSLDAVRDVMAWNTVWDPVNRRPYTACSRIWNLGEFAVWQNDQTYHAMMSALFDRALARDNFAAAMASATPQGNFACIVTSHDSWVDRTQAPNGAFMVWLAYLRTRDRSLLDLTYRALARNHRWWREMRDPDGRGLVSCGTSDVGEALYKGTAFGARNETGMDNSATHDEAVYDPGTRTLSTLDVGLNCSLALDAEMLSLAAAEIGEDEEADRFAALAEDTKRKIREELWDEERGLFANRQRDGSFVRSVGPTSLYPLICGAASRAQADRLVAHLDDPAMFGGPFGLPNATRNDPAYRDNVYWRGRIWPNVNWFVWQGLRRYRLDEAAEGLLETSLQLFEQSWRERRIAAENYNAETGEAMDQPDTDPFYGWAAMLPLMGAEAVMGFSPWDGWSIGNDGDDVRLGPVESPLGRVVVEVEAGWLTLWKGEKAIFTTDVAGTLSQLTVGANSFSFRLEEGTDGAVLVLPDRSEAELLAALLGGADIEAADGERGLELTLPPTDGPTDLFVAFAPAD</sequence>
<dbReference type="Gene3D" id="1.50.10.10">
    <property type="match status" value="1"/>
</dbReference>
<comment type="similarity">
    <text evidence="1">Belongs to the glycosyl hydrolase 63 family.</text>
</comment>
<dbReference type="PANTHER" id="PTHR10412">
    <property type="entry name" value="MANNOSYL-OLIGOSACCHARIDE GLUCOSIDASE"/>
    <property type="match status" value="1"/>
</dbReference>
<dbReference type="SUPFAM" id="SSF48208">
    <property type="entry name" value="Six-hairpin glycosidases"/>
    <property type="match status" value="1"/>
</dbReference>
<dbReference type="Pfam" id="PF22422">
    <property type="entry name" value="MGH1-like_GH"/>
    <property type="match status" value="1"/>
</dbReference>
<dbReference type="GO" id="GO:0009311">
    <property type="term" value="P:oligosaccharide metabolic process"/>
    <property type="evidence" value="ECO:0007669"/>
    <property type="project" value="InterPro"/>
</dbReference>
<comment type="caution">
    <text evidence="5">The sequence shown here is derived from an EMBL/GenBank/DDBJ whole genome shotgun (WGS) entry which is preliminary data.</text>
</comment>
<dbReference type="InterPro" id="IPR008928">
    <property type="entry name" value="6-hairpin_glycosidase_sf"/>
</dbReference>
<feature type="domain" description="Mannosylglycerate hydrolase MGH1-like glycoside hydrolase" evidence="4">
    <location>
        <begin position="268"/>
        <end position="602"/>
    </location>
</feature>
<keyword evidence="2" id="KW-0378">Hydrolase</keyword>
<evidence type="ECO:0000256" key="3">
    <source>
        <dbReference type="ARBA" id="ARBA00023295"/>
    </source>
</evidence>
<dbReference type="AlphaFoldDB" id="V4TMQ0"/>
<dbReference type="InterPro" id="IPR012341">
    <property type="entry name" value="6hp_glycosidase-like_sf"/>
</dbReference>
<dbReference type="eggNOG" id="COG3408">
    <property type="taxonomic scope" value="Bacteria"/>
</dbReference>
<reference evidence="5 6" key="1">
    <citation type="journal article" date="2014" name="Genome Announc.">
        <title>Draft Genome Sequence of Lutibaculum baratangense Strain AMV1T, Isolated from a Mud Volcano in Andamans, India.</title>
        <authorList>
            <person name="Singh A."/>
            <person name="Sreenivas A."/>
            <person name="Sathyanarayana Reddy G."/>
            <person name="Pinnaka A.K."/>
            <person name="Shivaji S."/>
        </authorList>
    </citation>
    <scope>NUCLEOTIDE SEQUENCE [LARGE SCALE GENOMIC DNA]</scope>
    <source>
        <strain evidence="5 6">AMV1</strain>
    </source>
</reference>
<dbReference type="GO" id="GO:0004573">
    <property type="term" value="F:Glc3Man9GlcNAc2 oligosaccharide glucosidase activity"/>
    <property type="evidence" value="ECO:0007669"/>
    <property type="project" value="InterPro"/>
</dbReference>
<accession>V4TMQ0</accession>
<evidence type="ECO:0000256" key="1">
    <source>
        <dbReference type="ARBA" id="ARBA00010833"/>
    </source>
</evidence>
<proteinExistence type="inferred from homology"/>
<evidence type="ECO:0000256" key="2">
    <source>
        <dbReference type="ARBA" id="ARBA00022801"/>
    </source>
</evidence>
<dbReference type="EMBL" id="AWXZ01000012">
    <property type="protein sequence ID" value="ESR27018.1"/>
    <property type="molecule type" value="Genomic_DNA"/>
</dbReference>
<protein>
    <recommendedName>
        <fullName evidence="4">Mannosylglycerate hydrolase MGH1-like glycoside hydrolase domain-containing protein</fullName>
    </recommendedName>
</protein>
<dbReference type="GO" id="GO:0006487">
    <property type="term" value="P:protein N-linked glycosylation"/>
    <property type="evidence" value="ECO:0007669"/>
    <property type="project" value="TreeGrafter"/>
</dbReference>
<evidence type="ECO:0000259" key="4">
    <source>
        <dbReference type="Pfam" id="PF22422"/>
    </source>
</evidence>
<keyword evidence="6" id="KW-1185">Reference proteome</keyword>
<name>V4TMQ0_9HYPH</name>
<dbReference type="PANTHER" id="PTHR10412:SF11">
    <property type="entry name" value="MANNOSYL-OLIGOSACCHARIDE GLUCOSIDASE"/>
    <property type="match status" value="1"/>
</dbReference>
<organism evidence="5 6">
    <name type="scientific">Lutibaculum baratangense AMV1</name>
    <dbReference type="NCBI Taxonomy" id="631454"/>
    <lineage>
        <taxon>Bacteria</taxon>
        <taxon>Pseudomonadati</taxon>
        <taxon>Pseudomonadota</taxon>
        <taxon>Alphaproteobacteria</taxon>
        <taxon>Hyphomicrobiales</taxon>
        <taxon>Tepidamorphaceae</taxon>
        <taxon>Lutibaculum</taxon>
    </lineage>
</organism>
<dbReference type="PATRIC" id="fig|631454.5.peg.436"/>